<dbReference type="PANTHER" id="PTHR28037:SF1">
    <property type="entry name" value="ALCOHOL O-ACETYLTRANSFERASE 1-RELATED"/>
    <property type="match status" value="1"/>
</dbReference>
<accession>A0A4U7JBT3</accession>
<gene>
    <name evidence="1" type="ORF">EHE19_005865</name>
</gene>
<evidence type="ECO:0000313" key="1">
    <source>
        <dbReference type="EMBL" id="QNU67967.1"/>
    </source>
</evidence>
<dbReference type="Proteomes" id="UP000306409">
    <property type="component" value="Chromosome"/>
</dbReference>
<keyword evidence="2" id="KW-1185">Reference proteome</keyword>
<dbReference type="KEGG" id="rher:EHE19_005865"/>
<protein>
    <submittedName>
        <fullName evidence="1">Condensation protein</fullName>
    </submittedName>
</protein>
<evidence type="ECO:0000313" key="2">
    <source>
        <dbReference type="Proteomes" id="UP000306409"/>
    </source>
</evidence>
<dbReference type="GO" id="GO:0008610">
    <property type="term" value="P:lipid biosynthetic process"/>
    <property type="evidence" value="ECO:0007669"/>
    <property type="project" value="UniProtKB-ARBA"/>
</dbReference>
<reference evidence="1 2" key="1">
    <citation type="submission" date="2020-09" db="EMBL/GenBank/DDBJ databases">
        <title>Characterization and genome sequencing of Ruminiclostridium sp. nov. MA18.</title>
        <authorList>
            <person name="Rettenmaier R."/>
            <person name="Kowollik M.-L."/>
            <person name="Liebl W."/>
            <person name="Zverlov V."/>
        </authorList>
    </citation>
    <scope>NUCLEOTIDE SEQUENCE [LARGE SCALE GENOMIC DNA]</scope>
    <source>
        <strain evidence="1 2">MA18</strain>
    </source>
</reference>
<dbReference type="OrthoDB" id="7321121at2"/>
<organism evidence="1 2">
    <name type="scientific">Ruminiclostridium herbifermentans</name>
    <dbReference type="NCBI Taxonomy" id="2488810"/>
    <lineage>
        <taxon>Bacteria</taxon>
        <taxon>Bacillati</taxon>
        <taxon>Bacillota</taxon>
        <taxon>Clostridia</taxon>
        <taxon>Eubacteriales</taxon>
        <taxon>Oscillospiraceae</taxon>
        <taxon>Ruminiclostridium</taxon>
    </lineage>
</organism>
<dbReference type="InterPro" id="IPR001242">
    <property type="entry name" value="Condensation_dom"/>
</dbReference>
<proteinExistence type="predicted"/>
<dbReference type="Pfam" id="PF00668">
    <property type="entry name" value="Condensation"/>
    <property type="match status" value="1"/>
</dbReference>
<name>A0A4U7JBT3_9FIRM</name>
<dbReference type="Gene3D" id="3.30.559.30">
    <property type="entry name" value="Nonribosomal peptide synthetase, condensation domain"/>
    <property type="match status" value="1"/>
</dbReference>
<dbReference type="AlphaFoldDB" id="A0A4U7JBT3"/>
<dbReference type="SUPFAM" id="SSF52777">
    <property type="entry name" value="CoA-dependent acyltransferases"/>
    <property type="match status" value="2"/>
</dbReference>
<dbReference type="Gene3D" id="3.30.559.10">
    <property type="entry name" value="Chloramphenicol acetyltransferase-like domain"/>
    <property type="match status" value="1"/>
</dbReference>
<sequence>MNDLFKYNIDFYNKTVDSIANYYKYCGKMFENFMSAYNFPNRATETKGTFPANGHDIYNYVARYNTSNLQIQAILKLDGKVDLYKLKQAVKLSIETEPVFKCRFIEDTKPYWKPLDNIGIIKFLSLEETNDIDQSISNFIQSTFDIDNDPMLNIKLMRCEDYDVIGLKINHACCDGLGTLEYIQLLSDIYNKIEHDNGAYIPVPRIAGRKDQDRLFSELGITNQDSLFLPGSDISIPMWSFPWESCSSNIARMSILRFPHGYIDVINKCSKSKGVTVNDFILTAYYRAMLKMGQPIYGLPMEIPITVDLRRYLPNHKTQAIRNFSGSVSTKLTMTMNEPFNETLQRVSDVMKEIKQGYPGLQSALGLERIEKLKYQETLAYYQAWQETKNSQKYCPIYCGDKCVPTLSNLGCISKSLIKFGSRSVIDCYLLPPAIRAPGLLLMACTYNSVLTLAAGYYKGTVSKENIDMLLNKIKDELIDGCEY</sequence>
<dbReference type="InterPro" id="IPR023213">
    <property type="entry name" value="CAT-like_dom_sf"/>
</dbReference>
<dbReference type="EMBL" id="CP061336">
    <property type="protein sequence ID" value="QNU67967.1"/>
    <property type="molecule type" value="Genomic_DNA"/>
</dbReference>
<dbReference type="RefSeq" id="WP_137698225.1">
    <property type="nucleotide sequence ID" value="NZ_CP061336.1"/>
</dbReference>
<dbReference type="GO" id="GO:0003824">
    <property type="term" value="F:catalytic activity"/>
    <property type="evidence" value="ECO:0007669"/>
    <property type="project" value="InterPro"/>
</dbReference>
<dbReference type="PANTHER" id="PTHR28037">
    <property type="entry name" value="ALCOHOL O-ACETYLTRANSFERASE 1-RELATED"/>
    <property type="match status" value="1"/>
</dbReference>
<dbReference type="InterPro" id="IPR052058">
    <property type="entry name" value="Alcohol_O-acetyltransferase"/>
</dbReference>